<keyword evidence="2" id="KW-1185">Reference proteome</keyword>
<dbReference type="RefSeq" id="WP_111654821.1">
    <property type="nucleotide sequence ID" value="NZ_JACHWI010000002.1"/>
</dbReference>
<dbReference type="OrthoDB" id="3869625at2"/>
<gene>
    <name evidence="1" type="ORF">B0I29_1293</name>
</gene>
<sequence>MGIYLVNIRASDWAQDERALLLNEALAARGLPPYPGPKAMATAENFEEKLVPRMNDFWDLCARYSNTEALGAMLIVPADFTGLIELPVKSNLADVTSVASAWRMREAIAPMAAEVKLPLDLPSGPMALTEAFTDRLIFYVALFKQAAEYSLRHNCPLEYV</sequence>
<proteinExistence type="predicted"/>
<dbReference type="Proteomes" id="UP000249341">
    <property type="component" value="Unassembled WGS sequence"/>
</dbReference>
<evidence type="ECO:0000313" key="1">
    <source>
        <dbReference type="EMBL" id="RAK25969.1"/>
    </source>
</evidence>
<dbReference type="AlphaFoldDB" id="A0A327YXP8"/>
<evidence type="ECO:0000313" key="2">
    <source>
        <dbReference type="Proteomes" id="UP000249341"/>
    </source>
</evidence>
<comment type="caution">
    <text evidence="1">The sequence shown here is derived from an EMBL/GenBank/DDBJ whole genome shotgun (WGS) entry which is preliminary data.</text>
</comment>
<dbReference type="EMBL" id="QLMJ01000029">
    <property type="protein sequence ID" value="RAK25969.1"/>
    <property type="molecule type" value="Genomic_DNA"/>
</dbReference>
<name>A0A327YXP8_9ACTN</name>
<organism evidence="1 2">
    <name type="scientific">Actinoplanes lutulentus</name>
    <dbReference type="NCBI Taxonomy" id="1287878"/>
    <lineage>
        <taxon>Bacteria</taxon>
        <taxon>Bacillati</taxon>
        <taxon>Actinomycetota</taxon>
        <taxon>Actinomycetes</taxon>
        <taxon>Micromonosporales</taxon>
        <taxon>Micromonosporaceae</taxon>
        <taxon>Actinoplanes</taxon>
    </lineage>
</organism>
<protein>
    <submittedName>
        <fullName evidence="1">Uncharacterized protein</fullName>
    </submittedName>
</protein>
<reference evidence="1 2" key="1">
    <citation type="submission" date="2018-06" db="EMBL/GenBank/DDBJ databases">
        <title>Genomic Encyclopedia of Type Strains, Phase III (KMG-III): the genomes of soil and plant-associated and newly described type strains.</title>
        <authorList>
            <person name="Whitman W."/>
        </authorList>
    </citation>
    <scope>NUCLEOTIDE SEQUENCE [LARGE SCALE GENOMIC DNA]</scope>
    <source>
        <strain evidence="1 2">CGMCC 4.7090</strain>
    </source>
</reference>
<accession>A0A327YXP8</accession>